<sequence length="240" mass="27297">MSLMLHRGAEEVSLSQLQQAFTPEATRTHVPIAHHSLVDHVRYALGMFGHVVAEEHHGITPDGMRYFGVLTLKSEYGDYTDTVGLRNSHDKRFPIGISMGARVFVCDNLSFMGEHVIRRKHTANAKRELPGLVMEIVEPLAGARQEQQITFDRYKATNIPLELASHAMIEMFRQGVMNWTRIRDVQSEWHEPSFEGFEDYTAWRLFNAATRALEGTITENPQTTQKLHEVIDGVCSRVSH</sequence>
<gene>
    <name evidence="1" type="ORF">V3330_14585</name>
</gene>
<evidence type="ECO:0008006" key="3">
    <source>
        <dbReference type="Google" id="ProtNLM"/>
    </source>
</evidence>
<protein>
    <recommendedName>
        <fullName evidence="3">DUF932 domain-containing protein</fullName>
    </recommendedName>
</protein>
<comment type="caution">
    <text evidence="1">The sequence shown here is derived from an EMBL/GenBank/DDBJ whole genome shotgun (WGS) entry which is preliminary data.</text>
</comment>
<reference evidence="1 2" key="1">
    <citation type="submission" date="2024-02" db="EMBL/GenBank/DDBJ databases">
        <title>A novel Wenzhouxiangellaceae bacterium, isolated from coastal sediments.</title>
        <authorList>
            <person name="Du Z.-J."/>
            <person name="Ye Y.-Q."/>
            <person name="Zhang X.-Y."/>
        </authorList>
    </citation>
    <scope>NUCLEOTIDE SEQUENCE [LARGE SCALE GENOMIC DNA]</scope>
    <source>
        <strain evidence="1 2">CH-27</strain>
    </source>
</reference>
<accession>A0AAW9RJ29</accession>
<dbReference type="RefSeq" id="WP_354696181.1">
    <property type="nucleotide sequence ID" value="NZ_JAZHOG010000010.1"/>
</dbReference>
<organism evidence="1 2">
    <name type="scientific">Elongatibacter sediminis</name>
    <dbReference type="NCBI Taxonomy" id="3119006"/>
    <lineage>
        <taxon>Bacteria</taxon>
        <taxon>Pseudomonadati</taxon>
        <taxon>Pseudomonadota</taxon>
        <taxon>Gammaproteobacteria</taxon>
        <taxon>Chromatiales</taxon>
        <taxon>Wenzhouxiangellaceae</taxon>
        <taxon>Elongatibacter</taxon>
    </lineage>
</organism>
<evidence type="ECO:0000313" key="1">
    <source>
        <dbReference type="EMBL" id="MEJ8568858.1"/>
    </source>
</evidence>
<keyword evidence="2" id="KW-1185">Reference proteome</keyword>
<evidence type="ECO:0000313" key="2">
    <source>
        <dbReference type="Proteomes" id="UP001359886"/>
    </source>
</evidence>
<dbReference type="EMBL" id="JAZHOG010000010">
    <property type="protein sequence ID" value="MEJ8568858.1"/>
    <property type="molecule type" value="Genomic_DNA"/>
</dbReference>
<dbReference type="Proteomes" id="UP001359886">
    <property type="component" value="Unassembled WGS sequence"/>
</dbReference>
<dbReference type="AlphaFoldDB" id="A0AAW9RJ29"/>
<name>A0AAW9RJ29_9GAMM</name>
<proteinExistence type="predicted"/>